<comment type="similarity">
    <text evidence="3 8">Belongs to the glycosyl hydrolase 47 family.</text>
</comment>
<feature type="binding site" evidence="6">
    <location>
        <position position="544"/>
    </location>
    <ligand>
        <name>Ca(2+)</name>
        <dbReference type="ChEBI" id="CHEBI:29108"/>
    </ligand>
</feature>
<proteinExistence type="inferred from homology"/>
<dbReference type="GO" id="GO:0036503">
    <property type="term" value="P:ERAD pathway"/>
    <property type="evidence" value="ECO:0007669"/>
    <property type="project" value="UniProtKB-ARBA"/>
</dbReference>
<feature type="region of interest" description="Disordered" evidence="9">
    <location>
        <begin position="556"/>
        <end position="577"/>
    </location>
</feature>
<dbReference type="SUPFAM" id="SSF48225">
    <property type="entry name" value="Seven-hairpin glycosidases"/>
    <property type="match status" value="1"/>
</dbReference>
<dbReference type="PANTHER" id="PTHR11742">
    <property type="entry name" value="MANNOSYL-OLIGOSACCHARIDE ALPHA-1,2-MANNOSIDASE-RELATED"/>
    <property type="match status" value="1"/>
</dbReference>
<evidence type="ECO:0000313" key="10">
    <source>
        <dbReference type="EMBL" id="KAK0668438.1"/>
    </source>
</evidence>
<organism evidence="10 11">
    <name type="scientific">Cercophora samala</name>
    <dbReference type="NCBI Taxonomy" id="330535"/>
    <lineage>
        <taxon>Eukaryota</taxon>
        <taxon>Fungi</taxon>
        <taxon>Dikarya</taxon>
        <taxon>Ascomycota</taxon>
        <taxon>Pezizomycotina</taxon>
        <taxon>Sordariomycetes</taxon>
        <taxon>Sordariomycetidae</taxon>
        <taxon>Sordariales</taxon>
        <taxon>Lasiosphaeriaceae</taxon>
        <taxon>Cercophora</taxon>
    </lineage>
</organism>
<evidence type="ECO:0000256" key="4">
    <source>
        <dbReference type="ARBA" id="ARBA00022801"/>
    </source>
</evidence>
<dbReference type="Proteomes" id="UP001174997">
    <property type="component" value="Unassembled WGS sequence"/>
</dbReference>
<evidence type="ECO:0000256" key="5">
    <source>
        <dbReference type="ARBA" id="ARBA00023157"/>
    </source>
</evidence>
<dbReference type="AlphaFoldDB" id="A0AA40DC12"/>
<name>A0AA40DC12_9PEZI</name>
<comment type="caution">
    <text evidence="10">The sequence shown here is derived from an EMBL/GenBank/DDBJ whole genome shotgun (WGS) entry which is preliminary data.</text>
</comment>
<evidence type="ECO:0000256" key="9">
    <source>
        <dbReference type="SAM" id="MobiDB-lite"/>
    </source>
</evidence>
<sequence length="577" mass="64107">MFPDRRMRRLLLVTIAFFFFFFLLKQHPSGGRRSFYRPIPDSPPSPAIPPNPPPPDPPGSIKHHLPPPNAHPSVPSLQPIQFFFSPWYKQSNGTLARRAAVKRAFVKSWTGYKTGAYPADELGPVTGKGKVTTALGLGAGLVEGLDTLWVMGLKEEFYEAAEEVYKMDFSFFKGRRKNEGGGDDMWRFLGGLLAGYDLSGEWGLLEKAEELGGLLLKEGMGGGREGGWLEFTRLGQLTGDKRYYDAVGRGVDALEEGQDGTGLRGMWPGVGGKGGKEVYSLGKGGGGVYGNLPKMAALLGRGRPGRFEGMWKAAMGVVEEWLLFRPMLGDEDRDEVGDRRDILLVGDVRVKGDKAEQVPEGQHLGCYAGGMFGVGGKLFGNEEYVKIGEQLARGCAWAYGAFPTGLMPEVFEVVPCEGDWRDGPCRFDEDQWRKDGSRKLNKPFKSVRDPKYMLRPEAIESLFIMFRITGNKEYQELAWEMFQSVVKATETELAFSAIGDVTVHGPTKKIDSMESYWLAETLKYFYLIFSPPDLISLDEWILSTGAHPLRRDSSGFITRGFDEPPRPKRKKNKPAVP</sequence>
<feature type="compositionally biased region" description="Basic residues" evidence="9">
    <location>
        <begin position="567"/>
        <end position="577"/>
    </location>
</feature>
<gene>
    <name evidence="10" type="ORF">QBC41DRAFT_393624</name>
</gene>
<dbReference type="PANTHER" id="PTHR11742:SF89">
    <property type="entry name" value="ALPHA-1,2-MANNOSIDASE"/>
    <property type="match status" value="1"/>
</dbReference>
<keyword evidence="5 7" id="KW-1015">Disulfide bond</keyword>
<evidence type="ECO:0000256" key="8">
    <source>
        <dbReference type="RuleBase" id="RU361193"/>
    </source>
</evidence>
<dbReference type="InterPro" id="IPR050749">
    <property type="entry name" value="Glycosyl_Hydrolase_47"/>
</dbReference>
<dbReference type="GO" id="GO:0005783">
    <property type="term" value="C:endoplasmic reticulum"/>
    <property type="evidence" value="ECO:0007669"/>
    <property type="project" value="TreeGrafter"/>
</dbReference>
<evidence type="ECO:0000256" key="1">
    <source>
        <dbReference type="ARBA" id="ARBA00001913"/>
    </source>
</evidence>
<dbReference type="Pfam" id="PF01532">
    <property type="entry name" value="Glyco_hydro_47"/>
    <property type="match status" value="2"/>
</dbReference>
<feature type="compositionally biased region" description="Pro residues" evidence="9">
    <location>
        <begin position="40"/>
        <end position="58"/>
    </location>
</feature>
<protein>
    <recommendedName>
        <fullName evidence="8">alpha-1,2-Mannosidase</fullName>
        <ecNumber evidence="8">3.2.1.-</ecNumber>
    </recommendedName>
</protein>
<dbReference type="InterPro" id="IPR001382">
    <property type="entry name" value="Glyco_hydro_47"/>
</dbReference>
<dbReference type="GO" id="GO:0004571">
    <property type="term" value="F:mannosyl-oligosaccharide 1,2-alpha-mannosidase activity"/>
    <property type="evidence" value="ECO:0007669"/>
    <property type="project" value="InterPro"/>
</dbReference>
<dbReference type="GO" id="GO:0005975">
    <property type="term" value="P:carbohydrate metabolic process"/>
    <property type="evidence" value="ECO:0007669"/>
    <property type="project" value="InterPro"/>
</dbReference>
<dbReference type="GO" id="GO:0016020">
    <property type="term" value="C:membrane"/>
    <property type="evidence" value="ECO:0007669"/>
    <property type="project" value="InterPro"/>
</dbReference>
<reference evidence="10" key="1">
    <citation type="submission" date="2023-06" db="EMBL/GenBank/DDBJ databases">
        <title>Genome-scale phylogeny and comparative genomics of the fungal order Sordariales.</title>
        <authorList>
            <consortium name="Lawrence Berkeley National Laboratory"/>
            <person name="Hensen N."/>
            <person name="Bonometti L."/>
            <person name="Westerberg I."/>
            <person name="Brannstrom I.O."/>
            <person name="Guillou S."/>
            <person name="Cros-Aarteil S."/>
            <person name="Calhoun S."/>
            <person name="Haridas S."/>
            <person name="Kuo A."/>
            <person name="Mondo S."/>
            <person name="Pangilinan J."/>
            <person name="Riley R."/>
            <person name="Labutti K."/>
            <person name="Andreopoulos B."/>
            <person name="Lipzen A."/>
            <person name="Chen C."/>
            <person name="Yanf M."/>
            <person name="Daum C."/>
            <person name="Ng V."/>
            <person name="Clum A."/>
            <person name="Steindorff A."/>
            <person name="Ohm R."/>
            <person name="Martin F."/>
            <person name="Silar P."/>
            <person name="Natvig D."/>
            <person name="Lalanne C."/>
            <person name="Gautier V."/>
            <person name="Ament-Velasquez S.L."/>
            <person name="Kruys A."/>
            <person name="Hutchinson M.I."/>
            <person name="Powell A.J."/>
            <person name="Barry K."/>
            <person name="Miller A.N."/>
            <person name="Grigoriev I.V."/>
            <person name="Debuchy R."/>
            <person name="Gladieux P."/>
            <person name="Thoren M.H."/>
            <person name="Johannesson H."/>
        </authorList>
    </citation>
    <scope>NUCLEOTIDE SEQUENCE</scope>
    <source>
        <strain evidence="10">CBS 307.81</strain>
    </source>
</reference>
<feature type="region of interest" description="Disordered" evidence="9">
    <location>
        <begin position="34"/>
        <end position="70"/>
    </location>
</feature>
<dbReference type="Gene3D" id="1.50.10.10">
    <property type="match status" value="2"/>
</dbReference>
<dbReference type="PRINTS" id="PR00747">
    <property type="entry name" value="GLYHDRLASE47"/>
</dbReference>
<dbReference type="EC" id="3.2.1.-" evidence="8"/>
<comment type="pathway">
    <text evidence="2">Protein modification; protein glycosylation.</text>
</comment>
<evidence type="ECO:0000313" key="11">
    <source>
        <dbReference type="Proteomes" id="UP001174997"/>
    </source>
</evidence>
<keyword evidence="6" id="KW-0479">Metal-binding</keyword>
<comment type="cofactor">
    <cofactor evidence="1 6">
        <name>Ca(2+)</name>
        <dbReference type="ChEBI" id="CHEBI:29108"/>
    </cofactor>
</comment>
<keyword evidence="8" id="KW-0326">Glycosidase</keyword>
<keyword evidence="11" id="KW-1185">Reference proteome</keyword>
<evidence type="ECO:0000256" key="3">
    <source>
        <dbReference type="ARBA" id="ARBA00007658"/>
    </source>
</evidence>
<dbReference type="EMBL" id="JAULSY010000056">
    <property type="protein sequence ID" value="KAK0668438.1"/>
    <property type="molecule type" value="Genomic_DNA"/>
</dbReference>
<evidence type="ECO:0000256" key="7">
    <source>
        <dbReference type="PIRSR" id="PIRSR601382-3"/>
    </source>
</evidence>
<evidence type="ECO:0000256" key="6">
    <source>
        <dbReference type="PIRSR" id="PIRSR601382-2"/>
    </source>
</evidence>
<keyword evidence="4 8" id="KW-0378">Hydrolase</keyword>
<dbReference type="GO" id="GO:0005509">
    <property type="term" value="F:calcium ion binding"/>
    <property type="evidence" value="ECO:0007669"/>
    <property type="project" value="InterPro"/>
</dbReference>
<accession>A0AA40DC12</accession>
<dbReference type="InterPro" id="IPR012341">
    <property type="entry name" value="6hp_glycosidase-like_sf"/>
</dbReference>
<keyword evidence="6" id="KW-0106">Calcium</keyword>
<dbReference type="InterPro" id="IPR036026">
    <property type="entry name" value="Seven-hairpin_glycosidases"/>
</dbReference>
<feature type="disulfide bond" evidence="7">
    <location>
        <begin position="366"/>
        <end position="395"/>
    </location>
</feature>
<evidence type="ECO:0000256" key="2">
    <source>
        <dbReference type="ARBA" id="ARBA00004922"/>
    </source>
</evidence>